<proteinExistence type="predicted"/>
<evidence type="ECO:0000313" key="3">
    <source>
        <dbReference type="Proteomes" id="UP000293291"/>
    </source>
</evidence>
<feature type="domain" description="Methyltransferase" evidence="1">
    <location>
        <begin position="46"/>
        <end position="125"/>
    </location>
</feature>
<comment type="caution">
    <text evidence="2">The sequence shown here is derived from an EMBL/GenBank/DDBJ whole genome shotgun (WGS) entry which is preliminary data.</text>
</comment>
<sequence>MGIGYATAYRAGITPWEKAGRNGLPVLERLLDREEADRPEGRRRAIDLGCGRGAHTKLLVDRGWDAIGVDDVRWAVDVAVRRNGLDDARFVIGDVRHLVHSGVGSAFDLFLDVGCFQSLDDAGRTLMAGGITALAEPDATVLLHATERRPWRLGGRGAGRADVERAFRGWTVAEEVADDATSPRHGTWYRLTRP</sequence>
<keyword evidence="2" id="KW-0489">Methyltransferase</keyword>
<name>A0A4Q2SED4_9ACTN</name>
<dbReference type="SUPFAM" id="SSF53335">
    <property type="entry name" value="S-adenosyl-L-methionine-dependent methyltransferases"/>
    <property type="match status" value="1"/>
</dbReference>
<dbReference type="RefSeq" id="WP_129453928.1">
    <property type="nucleotide sequence ID" value="NZ_JACXYX010000008.1"/>
</dbReference>
<dbReference type="EMBL" id="SDWU01000005">
    <property type="protein sequence ID" value="RYC03373.1"/>
    <property type="molecule type" value="Genomic_DNA"/>
</dbReference>
<dbReference type="InterPro" id="IPR041698">
    <property type="entry name" value="Methyltransf_25"/>
</dbReference>
<dbReference type="GO" id="GO:0032259">
    <property type="term" value="P:methylation"/>
    <property type="evidence" value="ECO:0007669"/>
    <property type="project" value="UniProtKB-KW"/>
</dbReference>
<organism evidence="2 3">
    <name type="scientific">Nocardioides ganghwensis</name>
    <dbReference type="NCBI Taxonomy" id="252230"/>
    <lineage>
        <taxon>Bacteria</taxon>
        <taxon>Bacillati</taxon>
        <taxon>Actinomycetota</taxon>
        <taxon>Actinomycetes</taxon>
        <taxon>Propionibacteriales</taxon>
        <taxon>Nocardioidaceae</taxon>
        <taxon>Nocardioides</taxon>
    </lineage>
</organism>
<reference evidence="2 3" key="1">
    <citation type="submission" date="2019-01" db="EMBL/GenBank/DDBJ databases">
        <title>Novel species of Nocardioides.</title>
        <authorList>
            <person name="Liu Q."/>
            <person name="Xin Y.-H."/>
        </authorList>
    </citation>
    <scope>NUCLEOTIDE SEQUENCE [LARGE SCALE GENOMIC DNA]</scope>
    <source>
        <strain evidence="2 3">CGMCC 4.6875</strain>
    </source>
</reference>
<dbReference type="Gene3D" id="3.40.50.150">
    <property type="entry name" value="Vaccinia Virus protein VP39"/>
    <property type="match status" value="1"/>
</dbReference>
<dbReference type="GO" id="GO:0008168">
    <property type="term" value="F:methyltransferase activity"/>
    <property type="evidence" value="ECO:0007669"/>
    <property type="project" value="UniProtKB-KW"/>
</dbReference>
<evidence type="ECO:0000313" key="2">
    <source>
        <dbReference type="EMBL" id="RYC03373.1"/>
    </source>
</evidence>
<evidence type="ECO:0000259" key="1">
    <source>
        <dbReference type="Pfam" id="PF13649"/>
    </source>
</evidence>
<gene>
    <name evidence="2" type="ORF">EUA07_05090</name>
</gene>
<dbReference type="Pfam" id="PF13649">
    <property type="entry name" value="Methyltransf_25"/>
    <property type="match status" value="1"/>
</dbReference>
<dbReference type="AlphaFoldDB" id="A0A4Q2SED4"/>
<dbReference type="CDD" id="cd02440">
    <property type="entry name" value="AdoMet_MTases"/>
    <property type="match status" value="1"/>
</dbReference>
<accession>A0A4Q2SED4</accession>
<dbReference type="InterPro" id="IPR029063">
    <property type="entry name" value="SAM-dependent_MTases_sf"/>
</dbReference>
<protein>
    <submittedName>
        <fullName evidence="2">Methyltransferase domain-containing protein</fullName>
    </submittedName>
</protein>
<keyword evidence="2" id="KW-0808">Transferase</keyword>
<dbReference type="Proteomes" id="UP000293291">
    <property type="component" value="Unassembled WGS sequence"/>
</dbReference>
<dbReference type="OrthoDB" id="9786503at2"/>
<keyword evidence="3" id="KW-1185">Reference proteome</keyword>